<dbReference type="SUPFAM" id="SSF46785">
    <property type="entry name" value="Winged helix' DNA-binding domain"/>
    <property type="match status" value="1"/>
</dbReference>
<dbReference type="PANTHER" id="PTHR43537:SF5">
    <property type="entry name" value="UXU OPERON TRANSCRIPTIONAL REGULATOR"/>
    <property type="match status" value="1"/>
</dbReference>
<evidence type="ECO:0000256" key="2">
    <source>
        <dbReference type="ARBA" id="ARBA00023125"/>
    </source>
</evidence>
<dbReference type="InterPro" id="IPR000524">
    <property type="entry name" value="Tscrpt_reg_HTH_GntR"/>
</dbReference>
<feature type="domain" description="HTH gntR-type" evidence="4">
    <location>
        <begin position="9"/>
        <end position="79"/>
    </location>
</feature>
<organism evidence="5 6">
    <name type="scientific">Pseudonocardia autotrophica</name>
    <name type="common">Amycolata autotrophica</name>
    <name type="synonym">Nocardia autotrophica</name>
    <dbReference type="NCBI Taxonomy" id="2074"/>
    <lineage>
        <taxon>Bacteria</taxon>
        <taxon>Bacillati</taxon>
        <taxon>Actinomycetota</taxon>
        <taxon>Actinomycetes</taxon>
        <taxon>Pseudonocardiales</taxon>
        <taxon>Pseudonocardiaceae</taxon>
        <taxon>Pseudonocardia</taxon>
    </lineage>
</organism>
<dbReference type="Pfam" id="PF00392">
    <property type="entry name" value="GntR"/>
    <property type="match status" value="1"/>
</dbReference>
<protein>
    <submittedName>
        <fullName evidence="5">HTH-type transcriptional regulator LutR</fullName>
    </submittedName>
</protein>
<dbReference type="Pfam" id="PF07729">
    <property type="entry name" value="FCD"/>
    <property type="match status" value="1"/>
</dbReference>
<comment type="caution">
    <text evidence="5">The sequence shown here is derived from an EMBL/GenBank/DDBJ whole genome shotgun (WGS) entry which is preliminary data.</text>
</comment>
<dbReference type="AlphaFoldDB" id="A0A1Y2N033"/>
<dbReference type="InterPro" id="IPR036390">
    <property type="entry name" value="WH_DNA-bd_sf"/>
</dbReference>
<dbReference type="Proteomes" id="UP000194360">
    <property type="component" value="Unassembled WGS sequence"/>
</dbReference>
<dbReference type="CDD" id="cd07377">
    <property type="entry name" value="WHTH_GntR"/>
    <property type="match status" value="1"/>
</dbReference>
<keyword evidence="6" id="KW-1185">Reference proteome</keyword>
<keyword evidence="2" id="KW-0238">DNA-binding</keyword>
<dbReference type="Gene3D" id="1.20.120.530">
    <property type="entry name" value="GntR ligand-binding domain-like"/>
    <property type="match status" value="1"/>
</dbReference>
<evidence type="ECO:0000256" key="3">
    <source>
        <dbReference type="ARBA" id="ARBA00023163"/>
    </source>
</evidence>
<name>A0A1Y2N033_PSEAH</name>
<dbReference type="SUPFAM" id="SSF48008">
    <property type="entry name" value="GntR ligand-binding domain-like"/>
    <property type="match status" value="1"/>
</dbReference>
<dbReference type="PRINTS" id="PR00035">
    <property type="entry name" value="HTHGNTR"/>
</dbReference>
<dbReference type="OrthoDB" id="9784718at2"/>
<dbReference type="Gene3D" id="1.10.10.10">
    <property type="entry name" value="Winged helix-like DNA-binding domain superfamily/Winged helix DNA-binding domain"/>
    <property type="match status" value="1"/>
</dbReference>
<dbReference type="SMART" id="SM00345">
    <property type="entry name" value="HTH_GNTR"/>
    <property type="match status" value="1"/>
</dbReference>
<dbReference type="PROSITE" id="PS50949">
    <property type="entry name" value="HTH_GNTR"/>
    <property type="match status" value="1"/>
</dbReference>
<evidence type="ECO:0000256" key="1">
    <source>
        <dbReference type="ARBA" id="ARBA00023015"/>
    </source>
</evidence>
<dbReference type="RefSeq" id="WP_158092151.1">
    <property type="nucleotide sequence ID" value="NZ_AP018920.1"/>
</dbReference>
<dbReference type="STRING" id="2074.BG845_02564"/>
<accession>A0A1Y2N033</accession>
<dbReference type="InterPro" id="IPR008920">
    <property type="entry name" value="TF_FadR/GntR_C"/>
</dbReference>
<dbReference type="PANTHER" id="PTHR43537">
    <property type="entry name" value="TRANSCRIPTIONAL REGULATOR, GNTR FAMILY"/>
    <property type="match status" value="1"/>
</dbReference>
<evidence type="ECO:0000313" key="5">
    <source>
        <dbReference type="EMBL" id="OSY40805.1"/>
    </source>
</evidence>
<dbReference type="InterPro" id="IPR011711">
    <property type="entry name" value="GntR_C"/>
</dbReference>
<keyword evidence="1" id="KW-0805">Transcription regulation</keyword>
<evidence type="ECO:0000259" key="4">
    <source>
        <dbReference type="PROSITE" id="PS50949"/>
    </source>
</evidence>
<dbReference type="InterPro" id="IPR036388">
    <property type="entry name" value="WH-like_DNA-bd_sf"/>
</dbReference>
<reference evidence="5 6" key="1">
    <citation type="submission" date="2016-09" db="EMBL/GenBank/DDBJ databases">
        <title>Pseudonocardia autotrophica DSM535, a candidate organism with high potential of specific P450 cytochromes.</title>
        <authorList>
            <person name="Grumaz C."/>
            <person name="Vainshtein Y."/>
            <person name="Kirstahler P."/>
            <person name="Sohn K."/>
        </authorList>
    </citation>
    <scope>NUCLEOTIDE SEQUENCE [LARGE SCALE GENOMIC DNA]</scope>
    <source>
        <strain evidence="5 6">DSM 535</strain>
    </source>
</reference>
<proteinExistence type="predicted"/>
<gene>
    <name evidence="5" type="primary">lutR_5</name>
    <name evidence="5" type="ORF">BG845_02564</name>
</gene>
<dbReference type="SMART" id="SM00895">
    <property type="entry name" value="FCD"/>
    <property type="match status" value="1"/>
</dbReference>
<dbReference type="EMBL" id="MIGB01000011">
    <property type="protein sequence ID" value="OSY40805.1"/>
    <property type="molecule type" value="Genomic_DNA"/>
</dbReference>
<keyword evidence="3" id="KW-0804">Transcription</keyword>
<sequence length="251" mass="27699">MPGPARRAMKQSEIVARQLSRQIIADGLAEGARLPPEKTMIEEYRVGRSTLREALRLLESRGVLTIKTGREGGPVVRHPRPSDLGESMDLVLRFNRVAPEQISAAERALFPRLVRIAAGQVTTVELAAMRECLDRMDLYVEQIPVFEEECRRFHAILLGSAQNPVLAMLLSTLNSVLDGVRADRAPTGGRDLRADRVEVTRLHHRLYDAVERGDADAAAAAADELVAVVPARVRDRPGELRGHRAGARRAD</sequence>
<dbReference type="GO" id="GO:0003700">
    <property type="term" value="F:DNA-binding transcription factor activity"/>
    <property type="evidence" value="ECO:0007669"/>
    <property type="project" value="InterPro"/>
</dbReference>
<evidence type="ECO:0000313" key="6">
    <source>
        <dbReference type="Proteomes" id="UP000194360"/>
    </source>
</evidence>
<dbReference type="GO" id="GO:0003677">
    <property type="term" value="F:DNA binding"/>
    <property type="evidence" value="ECO:0007669"/>
    <property type="project" value="UniProtKB-KW"/>
</dbReference>